<dbReference type="EMBL" id="BAABEP010000033">
    <property type="protein sequence ID" value="GAA3741791.1"/>
    <property type="molecule type" value="Genomic_DNA"/>
</dbReference>
<accession>A0ABP7FMG2</accession>
<proteinExistence type="predicted"/>
<evidence type="ECO:0000313" key="1">
    <source>
        <dbReference type="EMBL" id="GAA3741791.1"/>
    </source>
</evidence>
<keyword evidence="2" id="KW-1185">Reference proteome</keyword>
<dbReference type="RefSeq" id="WP_345650039.1">
    <property type="nucleotide sequence ID" value="NZ_BAABEP010000033.1"/>
</dbReference>
<reference evidence="2" key="1">
    <citation type="journal article" date="2019" name="Int. J. Syst. Evol. Microbiol.">
        <title>The Global Catalogue of Microorganisms (GCM) 10K type strain sequencing project: providing services to taxonomists for standard genome sequencing and annotation.</title>
        <authorList>
            <consortium name="The Broad Institute Genomics Platform"/>
            <consortium name="The Broad Institute Genome Sequencing Center for Infectious Disease"/>
            <person name="Wu L."/>
            <person name="Ma J."/>
        </authorList>
    </citation>
    <scope>NUCLEOTIDE SEQUENCE [LARGE SCALE GENOMIC DNA]</scope>
    <source>
        <strain evidence="2">JCM 30846</strain>
    </source>
</reference>
<gene>
    <name evidence="1" type="ORF">GCM10023082_43390</name>
</gene>
<dbReference type="Proteomes" id="UP001499884">
    <property type="component" value="Unassembled WGS sequence"/>
</dbReference>
<protein>
    <submittedName>
        <fullName evidence="1">Uncharacterized protein</fullName>
    </submittedName>
</protein>
<name>A0ABP7FMG2_9ACTN</name>
<comment type="caution">
    <text evidence="1">The sequence shown here is derived from an EMBL/GenBank/DDBJ whole genome shotgun (WGS) entry which is preliminary data.</text>
</comment>
<organism evidence="1 2">
    <name type="scientific">Streptomyces tremellae</name>
    <dbReference type="NCBI Taxonomy" id="1124239"/>
    <lineage>
        <taxon>Bacteria</taxon>
        <taxon>Bacillati</taxon>
        <taxon>Actinomycetota</taxon>
        <taxon>Actinomycetes</taxon>
        <taxon>Kitasatosporales</taxon>
        <taxon>Streptomycetaceae</taxon>
        <taxon>Streptomyces</taxon>
    </lineage>
</organism>
<sequence length="211" mass="22533">MDIGSFSARPVGGQVVGEFRLRLTIGVGRARDVAGWARQQGFCVEGGVLDRGRTPGRPTLVLEGAGDLAGQCAAARAWSERLASDGFRVVRTRIEAAPWDDGVPQTDAEAAQARECWFAHRVTVRLPIPYDTRRLSAVAGRHTARLSRLVRSVPTRGVQERVLVQGARGVGRPGARARLDALLDGLLAAGLRAVDVEEAYVVYDDGPAGLA</sequence>
<evidence type="ECO:0000313" key="2">
    <source>
        <dbReference type="Proteomes" id="UP001499884"/>
    </source>
</evidence>